<protein>
    <submittedName>
        <fullName evidence="2">Uncharacterized protein</fullName>
    </submittedName>
</protein>
<dbReference type="AlphaFoldDB" id="A0A3A8MX95"/>
<sequence>MGFFNDVTSGAAGLRLALPGRFQIQGQDETSAQLVDLDRQAALFLFRFNLQLDLSPENEGLLARDVERHARELFERHFHIQQQQRPAGKGGAEVVPRTSDPTWSPVVSIERTRPGPHEALSVVHRMAYEPGLEIVMGHLLIPLSSGLFEFRIIAANRGPTGVRETVLLGEAAAKADIKTDEALTQLMAGSKPDDPRHDSRFPDHPLSVVRSMLRMLAEPGSIEVTQPALQHPASEVLLPDMGCAMTPPPRYLRTPDSDGTFLRFSRVAFAGGAAGSDGVQMLTLSCFKEDGAAEGPERLKLLTAEGEFLIQGRLRGATSSQLETWSAPGQDGGVHLFFHTVFQPETFGDPQQRTILRLFTQAQGMVNVVMLDAAACLSKEEMLADLEAVIQSWRPLGTTAALPSVSPPPAEKKQKSWWRWWA</sequence>
<feature type="region of interest" description="Disordered" evidence="1">
    <location>
        <begin position="82"/>
        <end position="109"/>
    </location>
</feature>
<evidence type="ECO:0000313" key="3">
    <source>
        <dbReference type="Proteomes" id="UP000273405"/>
    </source>
</evidence>
<reference evidence="3" key="1">
    <citation type="submission" date="2018-09" db="EMBL/GenBank/DDBJ databases">
        <authorList>
            <person name="Livingstone P.G."/>
            <person name="Whitworth D.E."/>
        </authorList>
    </citation>
    <scope>NUCLEOTIDE SEQUENCE [LARGE SCALE GENOMIC DNA]</scope>
    <source>
        <strain evidence="3">CA040B</strain>
    </source>
</reference>
<accession>A0A3A8MX95</accession>
<evidence type="ECO:0000313" key="2">
    <source>
        <dbReference type="EMBL" id="RKH36080.1"/>
    </source>
</evidence>
<comment type="caution">
    <text evidence="2">The sequence shown here is derived from an EMBL/GenBank/DDBJ whole genome shotgun (WGS) entry which is preliminary data.</text>
</comment>
<name>A0A3A8MX95_9BACT</name>
<dbReference type="Proteomes" id="UP000273405">
    <property type="component" value="Unassembled WGS sequence"/>
</dbReference>
<evidence type="ECO:0000256" key="1">
    <source>
        <dbReference type="SAM" id="MobiDB-lite"/>
    </source>
</evidence>
<dbReference type="EMBL" id="RAWG01000308">
    <property type="protein sequence ID" value="RKH36080.1"/>
    <property type="molecule type" value="Genomic_DNA"/>
</dbReference>
<keyword evidence="3" id="KW-1185">Reference proteome</keyword>
<organism evidence="2 3">
    <name type="scientific">Corallococcus sicarius</name>
    <dbReference type="NCBI Taxonomy" id="2316726"/>
    <lineage>
        <taxon>Bacteria</taxon>
        <taxon>Pseudomonadati</taxon>
        <taxon>Myxococcota</taxon>
        <taxon>Myxococcia</taxon>
        <taxon>Myxococcales</taxon>
        <taxon>Cystobacterineae</taxon>
        <taxon>Myxococcaceae</taxon>
        <taxon>Corallococcus</taxon>
    </lineage>
</organism>
<proteinExistence type="predicted"/>
<gene>
    <name evidence="2" type="ORF">D7X12_33305</name>
</gene>